<evidence type="ECO:0000256" key="6">
    <source>
        <dbReference type="ARBA" id="ARBA00023136"/>
    </source>
</evidence>
<evidence type="ECO:0000256" key="1">
    <source>
        <dbReference type="ARBA" id="ARBA00004651"/>
    </source>
</evidence>
<keyword evidence="3" id="KW-1003">Cell membrane</keyword>
<proteinExistence type="inferred from homology"/>
<dbReference type="Proteomes" id="UP000366872">
    <property type="component" value="Unassembled WGS sequence"/>
</dbReference>
<dbReference type="InterPro" id="IPR035906">
    <property type="entry name" value="MetI-like_sf"/>
</dbReference>
<feature type="transmembrane region" description="Helical" evidence="7">
    <location>
        <begin position="9"/>
        <end position="32"/>
    </location>
</feature>
<name>A0A6C2TZU9_PONDE</name>
<evidence type="ECO:0000259" key="8">
    <source>
        <dbReference type="PROSITE" id="PS50928"/>
    </source>
</evidence>
<sequence length="277" mass="30484">MIRMSKTKLFLLEAALFIAALLFIMPVLLILLTSLKPDAEILRFQGILPQTWTLENYSEVFAKASEVPIGLWLFNSLFVSTCITILTLTVASLCAFALARLNLPRGKGAVALIVATMMVPGQILLVPVYLILNWLGWLDSPRSLIIPAGAGAFGVFLLYQFFKNLPRDLEDAAAIDGCSRLGIYWHVALPLSKSAMAALAIFTFTGSWNDFMGPLVFLESLDRFTLPAGIALFQSSYSIEYDLVFAVCVICTLPLLIVFLIFQKHIVKGISLSGLKE</sequence>
<dbReference type="AlphaFoldDB" id="A0A6C2TZU9"/>
<reference evidence="9 10" key="1">
    <citation type="submission" date="2019-04" db="EMBL/GenBank/DDBJ databases">
        <authorList>
            <person name="Van Vliet M D."/>
        </authorList>
    </citation>
    <scope>NUCLEOTIDE SEQUENCE [LARGE SCALE GENOMIC DNA]</scope>
    <source>
        <strain evidence="9 10">F1</strain>
    </source>
</reference>
<comment type="subcellular location">
    <subcellularLocation>
        <location evidence="1 7">Cell membrane</location>
        <topology evidence="1 7">Multi-pass membrane protein</topology>
    </subcellularLocation>
</comment>
<gene>
    <name evidence="9" type="primary">araQ_1</name>
    <name evidence="9" type="ORF">PDESU_01643</name>
</gene>
<evidence type="ECO:0000256" key="4">
    <source>
        <dbReference type="ARBA" id="ARBA00022692"/>
    </source>
</evidence>
<feature type="transmembrane region" description="Helical" evidence="7">
    <location>
        <begin position="243"/>
        <end position="262"/>
    </location>
</feature>
<dbReference type="Pfam" id="PF00528">
    <property type="entry name" value="BPD_transp_1"/>
    <property type="match status" value="1"/>
</dbReference>
<organism evidence="9 10">
    <name type="scientific">Pontiella desulfatans</name>
    <dbReference type="NCBI Taxonomy" id="2750659"/>
    <lineage>
        <taxon>Bacteria</taxon>
        <taxon>Pseudomonadati</taxon>
        <taxon>Kiritimatiellota</taxon>
        <taxon>Kiritimatiellia</taxon>
        <taxon>Kiritimatiellales</taxon>
        <taxon>Pontiellaceae</taxon>
        <taxon>Pontiella</taxon>
    </lineage>
</organism>
<evidence type="ECO:0000256" key="3">
    <source>
        <dbReference type="ARBA" id="ARBA00022475"/>
    </source>
</evidence>
<dbReference type="EMBL" id="CAAHFG010000001">
    <property type="protein sequence ID" value="VGO13089.1"/>
    <property type="molecule type" value="Genomic_DNA"/>
</dbReference>
<keyword evidence="6 7" id="KW-0472">Membrane</keyword>
<protein>
    <submittedName>
        <fullName evidence="9">L-arabinose transport system permease protein AraQ</fullName>
    </submittedName>
</protein>
<dbReference type="SUPFAM" id="SSF161098">
    <property type="entry name" value="MetI-like"/>
    <property type="match status" value="1"/>
</dbReference>
<dbReference type="GO" id="GO:0055085">
    <property type="term" value="P:transmembrane transport"/>
    <property type="evidence" value="ECO:0007669"/>
    <property type="project" value="InterPro"/>
</dbReference>
<keyword evidence="5 7" id="KW-1133">Transmembrane helix</keyword>
<evidence type="ECO:0000256" key="2">
    <source>
        <dbReference type="ARBA" id="ARBA00022448"/>
    </source>
</evidence>
<dbReference type="Gene3D" id="1.10.3720.10">
    <property type="entry name" value="MetI-like"/>
    <property type="match status" value="1"/>
</dbReference>
<keyword evidence="10" id="KW-1185">Reference proteome</keyword>
<evidence type="ECO:0000256" key="7">
    <source>
        <dbReference type="RuleBase" id="RU363032"/>
    </source>
</evidence>
<accession>A0A6C2TZU9</accession>
<keyword evidence="2 7" id="KW-0813">Transport</keyword>
<dbReference type="InterPro" id="IPR000515">
    <property type="entry name" value="MetI-like"/>
</dbReference>
<feature type="domain" description="ABC transmembrane type-1" evidence="8">
    <location>
        <begin position="73"/>
        <end position="262"/>
    </location>
</feature>
<keyword evidence="4 7" id="KW-0812">Transmembrane</keyword>
<dbReference type="CDD" id="cd06261">
    <property type="entry name" value="TM_PBP2"/>
    <property type="match status" value="1"/>
</dbReference>
<feature type="transmembrane region" description="Helical" evidence="7">
    <location>
        <begin position="144"/>
        <end position="162"/>
    </location>
</feature>
<feature type="transmembrane region" description="Helical" evidence="7">
    <location>
        <begin position="77"/>
        <end position="98"/>
    </location>
</feature>
<dbReference type="PANTHER" id="PTHR43744:SF12">
    <property type="entry name" value="ABC TRANSPORTER PERMEASE PROTEIN MG189-RELATED"/>
    <property type="match status" value="1"/>
</dbReference>
<evidence type="ECO:0000313" key="9">
    <source>
        <dbReference type="EMBL" id="VGO13089.1"/>
    </source>
</evidence>
<evidence type="ECO:0000256" key="5">
    <source>
        <dbReference type="ARBA" id="ARBA00022989"/>
    </source>
</evidence>
<comment type="similarity">
    <text evidence="7">Belongs to the binding-protein-dependent transport system permease family.</text>
</comment>
<dbReference type="PROSITE" id="PS50928">
    <property type="entry name" value="ABC_TM1"/>
    <property type="match status" value="1"/>
</dbReference>
<dbReference type="GO" id="GO:0005886">
    <property type="term" value="C:plasma membrane"/>
    <property type="evidence" value="ECO:0007669"/>
    <property type="project" value="UniProtKB-SubCell"/>
</dbReference>
<feature type="transmembrane region" description="Helical" evidence="7">
    <location>
        <begin position="110"/>
        <end position="132"/>
    </location>
</feature>
<evidence type="ECO:0000313" key="10">
    <source>
        <dbReference type="Proteomes" id="UP000366872"/>
    </source>
</evidence>
<feature type="transmembrane region" description="Helical" evidence="7">
    <location>
        <begin position="183"/>
        <end position="204"/>
    </location>
</feature>
<dbReference type="PANTHER" id="PTHR43744">
    <property type="entry name" value="ABC TRANSPORTER PERMEASE PROTEIN MG189-RELATED-RELATED"/>
    <property type="match status" value="1"/>
</dbReference>